<protein>
    <submittedName>
        <fullName evidence="3">PASTA domain containing protein</fullName>
    </submittedName>
</protein>
<dbReference type="Gene3D" id="3.30.10.20">
    <property type="match status" value="1"/>
</dbReference>
<dbReference type="SUPFAM" id="SSF54184">
    <property type="entry name" value="Penicillin-binding protein 2x (pbp-2x), c-terminal domain"/>
    <property type="match status" value="1"/>
</dbReference>
<feature type="transmembrane region" description="Helical" evidence="1">
    <location>
        <begin position="6"/>
        <end position="27"/>
    </location>
</feature>
<dbReference type="CDD" id="cd06577">
    <property type="entry name" value="PASTA_pknB"/>
    <property type="match status" value="1"/>
</dbReference>
<keyword evidence="4" id="KW-1185">Reference proteome</keyword>
<accession>F4KJZ9</accession>
<evidence type="ECO:0000313" key="4">
    <source>
        <dbReference type="Proteomes" id="UP000006545"/>
    </source>
</evidence>
<sequence>MRRPSLLIHIGLMILASVIIVVLALVWMNLFTRHGSSVEIPNIYGLPASEAVQLLDKADLRYEVIDSVYTTEVPKGAVYDLSPKAGSRVKAGRIIFLTLNASSPRNGIIPSLVDVSERQARARLVSLGFENITPSYVAGSFDDLVMGVQLPSGQTLAPGTRIPLATPLILLVSVATSDSIPHGAFGPYDSITGTGGQVLPTDSTKHILEPDEDESWM</sequence>
<proteinExistence type="predicted"/>
<reference evidence="4" key="1">
    <citation type="submission" date="2011-04" db="EMBL/GenBank/DDBJ databases">
        <title>The complete genome of Porphyromonas asaccharolytica DSM 20707.</title>
        <authorList>
            <person name="Lucas S."/>
            <person name="Han J."/>
            <person name="Lapidus A."/>
            <person name="Bruce D."/>
            <person name="Goodwin L."/>
            <person name="Pitluck S."/>
            <person name="Peters L."/>
            <person name="Kyrpides N."/>
            <person name="Mavromatis K."/>
            <person name="Ivanova N."/>
            <person name="Ovchinnikova G."/>
            <person name="Pagani I."/>
            <person name="Lu M."/>
            <person name="Detter J.C."/>
            <person name="Tapia R."/>
            <person name="Han C."/>
            <person name="Land M."/>
            <person name="Hauser L."/>
            <person name="Markowitz V."/>
            <person name="Cheng J.-F."/>
            <person name="Hugenholtz P."/>
            <person name="Woyke T."/>
            <person name="Wu D."/>
            <person name="Gronow S."/>
            <person name="Wellnitz S."/>
            <person name="Brambilla E."/>
            <person name="Klenk H.-P."/>
            <person name="Eisen J.A."/>
        </authorList>
    </citation>
    <scope>NUCLEOTIDE SEQUENCE [LARGE SCALE GENOMIC DNA]</scope>
    <source>
        <strain evidence="4">ATCC 25260 / DSM 20707 / VPI 4198</strain>
    </source>
</reference>
<keyword evidence="1" id="KW-0812">Transmembrane</keyword>
<keyword evidence="1" id="KW-0472">Membrane</keyword>
<dbReference type="Proteomes" id="UP000006545">
    <property type="component" value="Chromosome"/>
</dbReference>
<dbReference type="SMART" id="SM00740">
    <property type="entry name" value="PASTA"/>
    <property type="match status" value="2"/>
</dbReference>
<gene>
    <name evidence="3" type="ordered locus">Poras_0777</name>
</gene>
<dbReference type="EMBL" id="CP002689">
    <property type="protein sequence ID" value="AEE12724.1"/>
    <property type="molecule type" value="Genomic_DNA"/>
</dbReference>
<dbReference type="Pfam" id="PF03793">
    <property type="entry name" value="PASTA"/>
    <property type="match status" value="1"/>
</dbReference>
<feature type="domain" description="PASTA" evidence="2">
    <location>
        <begin position="103"/>
        <end position="174"/>
    </location>
</feature>
<dbReference type="OrthoDB" id="9803895at2"/>
<dbReference type="RefSeq" id="WP_013760245.1">
    <property type="nucleotide sequence ID" value="NC_015501.1"/>
</dbReference>
<name>F4KJZ9_PORAD</name>
<dbReference type="InterPro" id="IPR005543">
    <property type="entry name" value="PASTA_dom"/>
</dbReference>
<dbReference type="AlphaFoldDB" id="F4KJZ9"/>
<organism evidence="3 4">
    <name type="scientific">Porphyromonas asaccharolytica (strain ATCC 25260 / DSM 20707 / BCRC 10618 / CCUG 7834 / JCM 6326 / LMG 13178 / VPI 4198 / B440)</name>
    <name type="common">Bacteroides asaccharolyticus</name>
    <dbReference type="NCBI Taxonomy" id="879243"/>
    <lineage>
        <taxon>Bacteria</taxon>
        <taxon>Pseudomonadati</taxon>
        <taxon>Bacteroidota</taxon>
        <taxon>Bacteroidia</taxon>
        <taxon>Bacteroidales</taxon>
        <taxon>Porphyromonadaceae</taxon>
        <taxon>Porphyromonas</taxon>
    </lineage>
</organism>
<dbReference type="HOGENOM" id="CLU_061566_3_1_10"/>
<dbReference type="STRING" id="879243.Poras_0777"/>
<dbReference type="eggNOG" id="COG2815">
    <property type="taxonomic scope" value="Bacteria"/>
</dbReference>
<evidence type="ECO:0000256" key="1">
    <source>
        <dbReference type="SAM" id="Phobius"/>
    </source>
</evidence>
<dbReference type="PROSITE" id="PS51178">
    <property type="entry name" value="PASTA"/>
    <property type="match status" value="2"/>
</dbReference>
<evidence type="ECO:0000259" key="2">
    <source>
        <dbReference type="PROSITE" id="PS51178"/>
    </source>
</evidence>
<dbReference type="KEGG" id="pah:Poras_0777"/>
<keyword evidence="1" id="KW-1133">Transmembrane helix</keyword>
<evidence type="ECO:0000313" key="3">
    <source>
        <dbReference type="EMBL" id="AEE12724.1"/>
    </source>
</evidence>
<feature type="domain" description="PASTA" evidence="2">
    <location>
        <begin position="35"/>
        <end position="101"/>
    </location>
</feature>